<feature type="transmembrane region" description="Helical" evidence="7">
    <location>
        <begin position="137"/>
        <end position="157"/>
    </location>
</feature>
<feature type="transmembrane region" description="Helical" evidence="7">
    <location>
        <begin position="99"/>
        <end position="117"/>
    </location>
</feature>
<feature type="transmembrane region" description="Helical" evidence="7">
    <location>
        <begin position="393"/>
        <end position="414"/>
    </location>
</feature>
<keyword evidence="2" id="KW-0813">Transport</keyword>
<dbReference type="Proteomes" id="UP000654482">
    <property type="component" value="Unassembled WGS sequence"/>
</dbReference>
<comment type="caution">
    <text evidence="8">The sequence shown here is derived from an EMBL/GenBank/DDBJ whole genome shotgun (WGS) entry which is preliminary data.</text>
</comment>
<feature type="transmembrane region" description="Helical" evidence="7">
    <location>
        <begin position="320"/>
        <end position="342"/>
    </location>
</feature>
<evidence type="ECO:0000256" key="2">
    <source>
        <dbReference type="ARBA" id="ARBA00022448"/>
    </source>
</evidence>
<dbReference type="InterPro" id="IPR052031">
    <property type="entry name" value="Membrane_Transporter-Flippase"/>
</dbReference>
<gene>
    <name evidence="8" type="ORF">IQ249_14905</name>
</gene>
<dbReference type="EMBL" id="JADEWZ010000021">
    <property type="protein sequence ID" value="MBE9117188.1"/>
    <property type="molecule type" value="Genomic_DNA"/>
</dbReference>
<organism evidence="8 9">
    <name type="scientific">Lusitaniella coriacea LEGE 07157</name>
    <dbReference type="NCBI Taxonomy" id="945747"/>
    <lineage>
        <taxon>Bacteria</taxon>
        <taxon>Bacillati</taxon>
        <taxon>Cyanobacteriota</taxon>
        <taxon>Cyanophyceae</taxon>
        <taxon>Spirulinales</taxon>
        <taxon>Lusitaniellaceae</taxon>
        <taxon>Lusitaniella</taxon>
    </lineage>
</organism>
<dbReference type="RefSeq" id="WP_194030279.1">
    <property type="nucleotide sequence ID" value="NZ_JADEWZ010000021.1"/>
</dbReference>
<comment type="subcellular location">
    <subcellularLocation>
        <location evidence="1">Cell membrane</location>
        <topology evidence="1">Multi-pass membrane protein</topology>
    </subcellularLocation>
</comment>
<dbReference type="NCBIfam" id="TIGR00797">
    <property type="entry name" value="matE"/>
    <property type="match status" value="1"/>
</dbReference>
<evidence type="ECO:0000256" key="1">
    <source>
        <dbReference type="ARBA" id="ARBA00004651"/>
    </source>
</evidence>
<feature type="transmembrane region" description="Helical" evidence="7">
    <location>
        <begin position="287"/>
        <end position="308"/>
    </location>
</feature>
<keyword evidence="6 7" id="KW-0472">Membrane</keyword>
<dbReference type="InterPro" id="IPR048279">
    <property type="entry name" value="MdtK-like"/>
</dbReference>
<evidence type="ECO:0000256" key="3">
    <source>
        <dbReference type="ARBA" id="ARBA00022475"/>
    </source>
</evidence>
<dbReference type="PANTHER" id="PTHR43549">
    <property type="entry name" value="MULTIDRUG RESISTANCE PROTEIN YPNP-RELATED"/>
    <property type="match status" value="1"/>
</dbReference>
<dbReference type="InterPro" id="IPR002528">
    <property type="entry name" value="MATE_fam"/>
</dbReference>
<protein>
    <submittedName>
        <fullName evidence="8">MATE family efflux transporter</fullName>
    </submittedName>
</protein>
<dbReference type="PIRSF" id="PIRSF006603">
    <property type="entry name" value="DinF"/>
    <property type="match status" value="1"/>
</dbReference>
<feature type="transmembrane region" description="Helical" evidence="7">
    <location>
        <begin position="198"/>
        <end position="219"/>
    </location>
</feature>
<keyword evidence="9" id="KW-1185">Reference proteome</keyword>
<evidence type="ECO:0000256" key="6">
    <source>
        <dbReference type="ARBA" id="ARBA00023136"/>
    </source>
</evidence>
<keyword evidence="3" id="KW-1003">Cell membrane</keyword>
<feature type="transmembrane region" description="Helical" evidence="7">
    <location>
        <begin position="56"/>
        <end position="79"/>
    </location>
</feature>
<feature type="transmembrane region" description="Helical" evidence="7">
    <location>
        <begin position="21"/>
        <end position="44"/>
    </location>
</feature>
<feature type="transmembrane region" description="Helical" evidence="7">
    <location>
        <begin position="169"/>
        <end position="192"/>
    </location>
</feature>
<evidence type="ECO:0000313" key="9">
    <source>
        <dbReference type="Proteomes" id="UP000654482"/>
    </source>
</evidence>
<feature type="transmembrane region" description="Helical" evidence="7">
    <location>
        <begin position="420"/>
        <end position="438"/>
    </location>
</feature>
<dbReference type="GO" id="GO:0042910">
    <property type="term" value="F:xenobiotic transmembrane transporter activity"/>
    <property type="evidence" value="ECO:0007669"/>
    <property type="project" value="InterPro"/>
</dbReference>
<keyword evidence="5 7" id="KW-1133">Transmembrane helix</keyword>
<dbReference type="GO" id="GO:0005886">
    <property type="term" value="C:plasma membrane"/>
    <property type="evidence" value="ECO:0007669"/>
    <property type="project" value="UniProtKB-SubCell"/>
</dbReference>
<dbReference type="AlphaFoldDB" id="A0A8J7DXU7"/>
<proteinExistence type="predicted"/>
<evidence type="ECO:0000256" key="5">
    <source>
        <dbReference type="ARBA" id="ARBA00022989"/>
    </source>
</evidence>
<dbReference type="CDD" id="cd13149">
    <property type="entry name" value="MATE_like_2"/>
    <property type="match status" value="1"/>
</dbReference>
<sequence>MATKVRSTLTEGRVGAHLVKLTVPMIWGVFAIIAFNLADTYFVGQLGTQPLAAMSFTFPVVSALGSLAMGLGVGASSIIARAIGEGDRARVQRLTTDSLTLALLIVGAFILVGVNTIDPLFTALGADSQTLPLVRDYMQIWYLGIIFLVVPMVGTSAMRAAGNTTVPSAIMTIAAAINITLDPLFILGWGGFPRLELQGAAIATVLSRATTFVAALLFLHFRERMLCFNLPPFKVVLKSWRQILHVGLPAAGTSLVTPISIGFITSLMASYGAVAVAGFGIASRVEAFSLIVLLALSSIIGPFVGQNWGAQKYDRVYRALNLSFIFCVVWGIFVAVVLLVAAPGLAAQFDDNPEVVAIAVNYLWVVPFSYGAAGIILIASSTFNALGKPLPSVIMTLSRMFGLYIPLAYIGSWLFGVRGVFWAAGLANLIVGIGAYLWNQRTCHKH</sequence>
<feature type="transmembrane region" description="Helical" evidence="7">
    <location>
        <begin position="362"/>
        <end position="386"/>
    </location>
</feature>
<dbReference type="GO" id="GO:0015297">
    <property type="term" value="F:antiporter activity"/>
    <property type="evidence" value="ECO:0007669"/>
    <property type="project" value="InterPro"/>
</dbReference>
<evidence type="ECO:0000313" key="8">
    <source>
        <dbReference type="EMBL" id="MBE9117188.1"/>
    </source>
</evidence>
<name>A0A8J7DXU7_9CYAN</name>
<dbReference type="Pfam" id="PF01554">
    <property type="entry name" value="MatE"/>
    <property type="match status" value="2"/>
</dbReference>
<dbReference type="PANTHER" id="PTHR43549:SF3">
    <property type="entry name" value="MULTIDRUG RESISTANCE PROTEIN YPNP-RELATED"/>
    <property type="match status" value="1"/>
</dbReference>
<keyword evidence="4 7" id="KW-0812">Transmembrane</keyword>
<accession>A0A8J7DXU7</accession>
<reference evidence="8" key="1">
    <citation type="submission" date="2020-10" db="EMBL/GenBank/DDBJ databases">
        <authorList>
            <person name="Castelo-Branco R."/>
            <person name="Eusebio N."/>
            <person name="Adriana R."/>
            <person name="Vieira A."/>
            <person name="Brugerolle De Fraissinette N."/>
            <person name="Rezende De Castro R."/>
            <person name="Schneider M.P."/>
            <person name="Vasconcelos V."/>
            <person name="Leao P.N."/>
        </authorList>
    </citation>
    <scope>NUCLEOTIDE SEQUENCE</scope>
    <source>
        <strain evidence="8">LEGE 07157</strain>
    </source>
</reference>
<evidence type="ECO:0000256" key="7">
    <source>
        <dbReference type="SAM" id="Phobius"/>
    </source>
</evidence>
<evidence type="ECO:0000256" key="4">
    <source>
        <dbReference type="ARBA" id="ARBA00022692"/>
    </source>
</evidence>